<gene>
    <name evidence="5" type="ORF">LX83_005164</name>
</gene>
<evidence type="ECO:0000256" key="1">
    <source>
        <dbReference type="ARBA" id="ARBA00004496"/>
    </source>
</evidence>
<sequence length="244" mass="26409">MCWSTLGLGELPHVLDLPSPGDTWPEREEIVRSTRESLAARGLADQRSLHPDLAGQLARLARFSWAVDARLHTEQRLRAWGSVIGGAAVLAVVDDDRDTVVTRALPEHALLSQLVGLLPQAETPRYDSVSVEASTLDAAVAEARQTQTSDVGVLADALTRRGVRAAQARAVARMVDGAGWRGQFGATVAEERGTWRRARRVVGFHDTPAGRIMHLRRDGWVTLVPAGPRQLVTAIGELVGETRG</sequence>
<organism evidence="5 6">
    <name type="scientific">Goodfellowiella coeruleoviolacea</name>
    <dbReference type="NCBI Taxonomy" id="334858"/>
    <lineage>
        <taxon>Bacteria</taxon>
        <taxon>Bacillati</taxon>
        <taxon>Actinomycetota</taxon>
        <taxon>Actinomycetes</taxon>
        <taxon>Pseudonocardiales</taxon>
        <taxon>Pseudonocardiaceae</taxon>
        <taxon>Goodfellowiella</taxon>
    </lineage>
</organism>
<proteinExistence type="inferred from homology"/>
<evidence type="ECO:0000256" key="4">
    <source>
        <dbReference type="ARBA" id="ARBA00023186"/>
    </source>
</evidence>
<comment type="subcellular location">
    <subcellularLocation>
        <location evidence="1">Cytoplasm</location>
    </subcellularLocation>
</comment>
<evidence type="ECO:0000313" key="6">
    <source>
        <dbReference type="Proteomes" id="UP001206128"/>
    </source>
</evidence>
<dbReference type="Proteomes" id="UP001206128">
    <property type="component" value="Unassembled WGS sequence"/>
</dbReference>
<comment type="similarity">
    <text evidence="2">Belongs to the EspG family.</text>
</comment>
<evidence type="ECO:0000256" key="3">
    <source>
        <dbReference type="ARBA" id="ARBA00022490"/>
    </source>
</evidence>
<dbReference type="InterPro" id="IPR025734">
    <property type="entry name" value="EspG"/>
</dbReference>
<dbReference type="AlphaFoldDB" id="A0AAE3GHD8"/>
<comment type="caution">
    <text evidence="5">The sequence shown here is derived from an EMBL/GenBank/DDBJ whole genome shotgun (WGS) entry which is preliminary data.</text>
</comment>
<accession>A0AAE3GHD8</accession>
<keyword evidence="4" id="KW-0143">Chaperone</keyword>
<dbReference type="EMBL" id="JAMTCK010000013">
    <property type="protein sequence ID" value="MCP2168286.1"/>
    <property type="molecule type" value="Genomic_DNA"/>
</dbReference>
<keyword evidence="6" id="KW-1185">Reference proteome</keyword>
<name>A0AAE3GHD8_9PSEU</name>
<evidence type="ECO:0000313" key="5">
    <source>
        <dbReference type="EMBL" id="MCP2168286.1"/>
    </source>
</evidence>
<keyword evidence="3" id="KW-0963">Cytoplasm</keyword>
<evidence type="ECO:0000256" key="2">
    <source>
        <dbReference type="ARBA" id="ARBA00006411"/>
    </source>
</evidence>
<protein>
    <submittedName>
        <fullName evidence="5">EspG family protein</fullName>
    </submittedName>
</protein>
<reference evidence="5" key="1">
    <citation type="submission" date="2022-06" db="EMBL/GenBank/DDBJ databases">
        <title>Genomic Encyclopedia of Archaeal and Bacterial Type Strains, Phase II (KMG-II): from individual species to whole genera.</title>
        <authorList>
            <person name="Goeker M."/>
        </authorList>
    </citation>
    <scope>NUCLEOTIDE SEQUENCE</scope>
    <source>
        <strain evidence="5">DSM 43935</strain>
    </source>
</reference>
<dbReference type="Pfam" id="PF14011">
    <property type="entry name" value="ESX-1_EspG"/>
    <property type="match status" value="1"/>
</dbReference>